<dbReference type="AlphaFoldDB" id="A0AAE0YZJ1"/>
<keyword evidence="4" id="KW-0813">Transport</keyword>
<dbReference type="InterPro" id="IPR001680">
    <property type="entry name" value="WD40_rpt"/>
</dbReference>
<dbReference type="GO" id="GO:0005198">
    <property type="term" value="F:structural molecule activity"/>
    <property type="evidence" value="ECO:0007669"/>
    <property type="project" value="InterPro"/>
</dbReference>
<dbReference type="Pfam" id="PF00400">
    <property type="entry name" value="WD40"/>
    <property type="match status" value="2"/>
</dbReference>
<feature type="repeat" description="WD" evidence="10">
    <location>
        <begin position="8"/>
        <end position="42"/>
    </location>
</feature>
<comment type="subcellular location">
    <subcellularLocation>
        <location evidence="2">Lysosome</location>
    </subcellularLocation>
    <subcellularLocation>
        <location evidence="1">Nucleus envelope</location>
    </subcellularLocation>
</comment>
<evidence type="ECO:0000256" key="1">
    <source>
        <dbReference type="ARBA" id="ARBA00004259"/>
    </source>
</evidence>
<dbReference type="Proteomes" id="UP001283361">
    <property type="component" value="Unassembled WGS sequence"/>
</dbReference>
<evidence type="ECO:0000256" key="5">
    <source>
        <dbReference type="ARBA" id="ARBA00022574"/>
    </source>
</evidence>
<evidence type="ECO:0000256" key="9">
    <source>
        <dbReference type="ARBA" id="ARBA00023242"/>
    </source>
</evidence>
<evidence type="ECO:0000256" key="7">
    <source>
        <dbReference type="ARBA" id="ARBA00022927"/>
    </source>
</evidence>
<evidence type="ECO:0000256" key="10">
    <source>
        <dbReference type="PROSITE-ProRule" id="PRU00221"/>
    </source>
</evidence>
<evidence type="ECO:0000313" key="12">
    <source>
        <dbReference type="Proteomes" id="UP001283361"/>
    </source>
</evidence>
<evidence type="ECO:0000256" key="8">
    <source>
        <dbReference type="ARBA" id="ARBA00023228"/>
    </source>
</evidence>
<dbReference type="GO" id="GO:0034198">
    <property type="term" value="P:cellular response to amino acid starvation"/>
    <property type="evidence" value="ECO:0007669"/>
    <property type="project" value="TreeGrafter"/>
</dbReference>
<dbReference type="GO" id="GO:0035859">
    <property type="term" value="C:Seh1-associated complex"/>
    <property type="evidence" value="ECO:0007669"/>
    <property type="project" value="TreeGrafter"/>
</dbReference>
<name>A0AAE0YZJ1_9GAST</name>
<accession>A0AAE0YZJ1</accession>
<dbReference type="InterPro" id="IPR037363">
    <property type="entry name" value="Sec13/Seh1_fam"/>
</dbReference>
<keyword evidence="9" id="KW-0539">Nucleus</keyword>
<evidence type="ECO:0000256" key="6">
    <source>
        <dbReference type="ARBA" id="ARBA00022737"/>
    </source>
</evidence>
<evidence type="ECO:0008006" key="13">
    <source>
        <dbReference type="Google" id="ProtNLM"/>
    </source>
</evidence>
<dbReference type="InterPro" id="IPR019775">
    <property type="entry name" value="WD40_repeat_CS"/>
</dbReference>
<dbReference type="GO" id="GO:1904263">
    <property type="term" value="P:positive regulation of TORC1 signaling"/>
    <property type="evidence" value="ECO:0007669"/>
    <property type="project" value="TreeGrafter"/>
</dbReference>
<dbReference type="PROSITE" id="PS50082">
    <property type="entry name" value="WD_REPEATS_2"/>
    <property type="match status" value="1"/>
</dbReference>
<dbReference type="SUPFAM" id="SSF50978">
    <property type="entry name" value="WD40 repeat-like"/>
    <property type="match status" value="1"/>
</dbReference>
<dbReference type="GO" id="GO:0015031">
    <property type="term" value="P:protein transport"/>
    <property type="evidence" value="ECO:0007669"/>
    <property type="project" value="UniProtKB-KW"/>
</dbReference>
<keyword evidence="8" id="KW-0458">Lysosome</keyword>
<keyword evidence="5 10" id="KW-0853">WD repeat</keyword>
<dbReference type="EMBL" id="JAWDGP010005047">
    <property type="protein sequence ID" value="KAK3760074.1"/>
    <property type="molecule type" value="Genomic_DNA"/>
</dbReference>
<proteinExistence type="inferred from homology"/>
<dbReference type="PANTHER" id="PTHR11024">
    <property type="entry name" value="NUCLEAR PORE COMPLEX PROTEIN SEC13 / SEH1 FAMILY MEMBER"/>
    <property type="match status" value="1"/>
</dbReference>
<organism evidence="11 12">
    <name type="scientific">Elysia crispata</name>
    <name type="common">lettuce slug</name>
    <dbReference type="NCBI Taxonomy" id="231223"/>
    <lineage>
        <taxon>Eukaryota</taxon>
        <taxon>Metazoa</taxon>
        <taxon>Spiralia</taxon>
        <taxon>Lophotrochozoa</taxon>
        <taxon>Mollusca</taxon>
        <taxon>Gastropoda</taxon>
        <taxon>Heterobranchia</taxon>
        <taxon>Euthyneura</taxon>
        <taxon>Panpulmonata</taxon>
        <taxon>Sacoglossa</taxon>
        <taxon>Placobranchoidea</taxon>
        <taxon>Plakobranchidae</taxon>
        <taxon>Elysia</taxon>
    </lineage>
</organism>
<dbReference type="PROSITE" id="PS00678">
    <property type="entry name" value="WD_REPEATS_1"/>
    <property type="match status" value="1"/>
</dbReference>
<dbReference type="InterPro" id="IPR036322">
    <property type="entry name" value="WD40_repeat_dom_sf"/>
</dbReference>
<keyword evidence="6" id="KW-0677">Repeat</keyword>
<dbReference type="Gene3D" id="2.130.10.10">
    <property type="entry name" value="YVTN repeat-like/Quinoprotein amine dehydrogenase"/>
    <property type="match status" value="1"/>
</dbReference>
<dbReference type="GO" id="GO:0005764">
    <property type="term" value="C:lysosome"/>
    <property type="evidence" value="ECO:0007669"/>
    <property type="project" value="UniProtKB-SubCell"/>
</dbReference>
<keyword evidence="12" id="KW-1185">Reference proteome</keyword>
<evidence type="ECO:0000256" key="4">
    <source>
        <dbReference type="ARBA" id="ARBA00022448"/>
    </source>
</evidence>
<dbReference type="SMART" id="SM00320">
    <property type="entry name" value="WD40"/>
    <property type="match status" value="4"/>
</dbReference>
<dbReference type="GO" id="GO:0031080">
    <property type="term" value="C:nuclear pore outer ring"/>
    <property type="evidence" value="ECO:0007669"/>
    <property type="project" value="TreeGrafter"/>
</dbReference>
<comment type="caution">
    <text evidence="11">The sequence shown here is derived from an EMBL/GenBank/DDBJ whole genome shotgun (WGS) entry which is preliminary data.</text>
</comment>
<reference evidence="11" key="1">
    <citation type="journal article" date="2023" name="G3 (Bethesda)">
        <title>A reference genome for the long-term kleptoplast-retaining sea slug Elysia crispata morphotype clarki.</title>
        <authorList>
            <person name="Eastman K.E."/>
            <person name="Pendleton A.L."/>
            <person name="Shaikh M.A."/>
            <person name="Suttiyut T."/>
            <person name="Ogas R."/>
            <person name="Tomko P."/>
            <person name="Gavelis G."/>
            <person name="Widhalm J.R."/>
            <person name="Wisecaver J.H."/>
        </authorList>
    </citation>
    <scope>NUCLEOTIDE SEQUENCE</scope>
    <source>
        <strain evidence="11">ECLA1</strain>
    </source>
</reference>
<dbReference type="PANTHER" id="PTHR11024:SF3">
    <property type="entry name" value="NUCLEOPORIN SEH1"/>
    <property type="match status" value="1"/>
</dbReference>
<evidence type="ECO:0000256" key="2">
    <source>
        <dbReference type="ARBA" id="ARBA00004371"/>
    </source>
</evidence>
<protein>
    <recommendedName>
        <fullName evidence="13">Nucleoporin SEH1</fullName>
    </recommendedName>
</protein>
<comment type="similarity">
    <text evidence="3">Belongs to the WD repeat SEC13 family.</text>
</comment>
<evidence type="ECO:0000313" key="11">
    <source>
        <dbReference type="EMBL" id="KAK3760074.1"/>
    </source>
</evidence>
<evidence type="ECO:0000256" key="3">
    <source>
        <dbReference type="ARBA" id="ARBA00010102"/>
    </source>
</evidence>
<gene>
    <name evidence="11" type="ORF">RRG08_064744</name>
</gene>
<dbReference type="InterPro" id="IPR015943">
    <property type="entry name" value="WD40/YVTN_repeat-like_dom_sf"/>
</dbReference>
<keyword evidence="7" id="KW-0653">Protein transport</keyword>
<dbReference type="PROSITE" id="PS50294">
    <property type="entry name" value="WD_REPEATS_REGION"/>
    <property type="match status" value="1"/>
</dbReference>
<sequence length="451" mass="50781">MFLAKTIASEHKDLIHDVSFDYHGRRMATCSSDHTVKVWDLDEHEQWQCTASWKAHSGSVWRVTWAHPEFGQVLATCSVDRAAIVWEELSSEASMTGRGGAKPSSNTWIKRTSLVDSRTSVTDVRFAPKHLGLQLAICSAEGIVRIYEATDVMNLSTWPVQVEFNCNICLSCLSWNPSRMHPSMIAVGSDSADNSAGGKVLIYECNDAARRWEKVETIFKVTEPVHDVKFAPNLGRSYHLLAIAAKDLTILCLKNLKKDGNTNAGGLSKFETRQIGSFDDHESVARSRSNQRQGLETHAVRHCQRQPLILQELETGHGLESHIYIYVWATGKIRDKSHGSFMRYSASFCICTDNPCHLKFSHEDIEQCRLQYLALTTEQRDIALLTKIEATTRSDMIKHYKENGVEPRVHGNTKKLPKNALEYKDTKAVVDFILNFATLNAIQLPGRTPKH</sequence>